<evidence type="ECO:0000256" key="14">
    <source>
        <dbReference type="SAM" id="Phobius"/>
    </source>
</evidence>
<dbReference type="GO" id="GO:0008270">
    <property type="term" value="F:zinc ion binding"/>
    <property type="evidence" value="ECO:0007669"/>
    <property type="project" value="UniProtKB-KW"/>
</dbReference>
<dbReference type="SMART" id="SM00184">
    <property type="entry name" value="RING"/>
    <property type="match status" value="1"/>
</dbReference>
<keyword evidence="10" id="KW-0862">Zinc</keyword>
<accession>A0A8B7CJU6</accession>
<evidence type="ECO:0000256" key="12">
    <source>
        <dbReference type="ARBA" id="ARBA00023136"/>
    </source>
</evidence>
<name>A0A8B7CJU6_PHODC</name>
<keyword evidence="16" id="KW-1185">Reference proteome</keyword>
<evidence type="ECO:0000256" key="13">
    <source>
        <dbReference type="PROSITE-ProRule" id="PRU00175"/>
    </source>
</evidence>
<dbReference type="PANTHER" id="PTHR46913">
    <property type="entry name" value="RING-H2 FINGER PROTEIN ATL16"/>
    <property type="match status" value="1"/>
</dbReference>
<evidence type="ECO:0000256" key="1">
    <source>
        <dbReference type="ARBA" id="ARBA00000900"/>
    </source>
</evidence>
<dbReference type="AlphaFoldDB" id="A0A8B7CJU6"/>
<keyword evidence="5" id="KW-0808">Transferase</keyword>
<dbReference type="RefSeq" id="XP_008800481.2">
    <property type="nucleotide sequence ID" value="XM_008802259.4"/>
</dbReference>
<organism evidence="16 17">
    <name type="scientific">Phoenix dactylifera</name>
    <name type="common">Date palm</name>
    <dbReference type="NCBI Taxonomy" id="42345"/>
    <lineage>
        <taxon>Eukaryota</taxon>
        <taxon>Viridiplantae</taxon>
        <taxon>Streptophyta</taxon>
        <taxon>Embryophyta</taxon>
        <taxon>Tracheophyta</taxon>
        <taxon>Spermatophyta</taxon>
        <taxon>Magnoliopsida</taxon>
        <taxon>Liliopsida</taxon>
        <taxon>Arecaceae</taxon>
        <taxon>Coryphoideae</taxon>
        <taxon>Phoeniceae</taxon>
        <taxon>Phoenix</taxon>
    </lineage>
</organism>
<dbReference type="PANTHER" id="PTHR46913:SF1">
    <property type="entry name" value="RING-H2 FINGER PROTEIN ATL16"/>
    <property type="match status" value="1"/>
</dbReference>
<keyword evidence="12 14" id="KW-0472">Membrane</keyword>
<dbReference type="Pfam" id="PF13639">
    <property type="entry name" value="zf-RING_2"/>
    <property type="match status" value="1"/>
</dbReference>
<dbReference type="KEGG" id="pda:103714833"/>
<dbReference type="CDD" id="cd16461">
    <property type="entry name" value="RING-H2_EL5-like"/>
    <property type="match status" value="1"/>
</dbReference>
<keyword evidence="7" id="KW-0479">Metal-binding</keyword>
<dbReference type="Gene3D" id="3.30.40.10">
    <property type="entry name" value="Zinc/RING finger domain, C3HC4 (zinc finger)"/>
    <property type="match status" value="1"/>
</dbReference>
<dbReference type="FunFam" id="3.30.40.10:FF:000187">
    <property type="entry name" value="E3 ubiquitin-protein ligase ATL6"/>
    <property type="match status" value="1"/>
</dbReference>
<evidence type="ECO:0000313" key="17">
    <source>
        <dbReference type="RefSeq" id="XP_008800481.2"/>
    </source>
</evidence>
<dbReference type="GO" id="GO:0061630">
    <property type="term" value="F:ubiquitin protein ligase activity"/>
    <property type="evidence" value="ECO:0007669"/>
    <property type="project" value="UniProtKB-EC"/>
</dbReference>
<evidence type="ECO:0000256" key="11">
    <source>
        <dbReference type="ARBA" id="ARBA00022989"/>
    </source>
</evidence>
<dbReference type="EC" id="2.3.2.27" evidence="4"/>
<evidence type="ECO:0000256" key="10">
    <source>
        <dbReference type="ARBA" id="ARBA00022833"/>
    </source>
</evidence>
<evidence type="ECO:0000256" key="8">
    <source>
        <dbReference type="ARBA" id="ARBA00022771"/>
    </source>
</evidence>
<evidence type="ECO:0000256" key="4">
    <source>
        <dbReference type="ARBA" id="ARBA00012483"/>
    </source>
</evidence>
<gene>
    <name evidence="17" type="primary">LOC103714833</name>
</gene>
<evidence type="ECO:0000256" key="7">
    <source>
        <dbReference type="ARBA" id="ARBA00022723"/>
    </source>
</evidence>
<dbReference type="InterPro" id="IPR044600">
    <property type="entry name" value="ATL1/ATL16-like"/>
</dbReference>
<keyword evidence="6 14" id="KW-0812">Transmembrane</keyword>
<dbReference type="PROSITE" id="PS50089">
    <property type="entry name" value="ZF_RING_2"/>
    <property type="match status" value="1"/>
</dbReference>
<feature type="domain" description="RING-type" evidence="15">
    <location>
        <begin position="96"/>
        <end position="138"/>
    </location>
</feature>
<reference evidence="17" key="2">
    <citation type="submission" date="2025-08" db="UniProtKB">
        <authorList>
            <consortium name="RefSeq"/>
        </authorList>
    </citation>
    <scope>IDENTIFICATION</scope>
    <source>
        <tissue evidence="17">Young leaves</tissue>
    </source>
</reference>
<keyword evidence="11 14" id="KW-1133">Transmembrane helix</keyword>
<evidence type="ECO:0000256" key="2">
    <source>
        <dbReference type="ARBA" id="ARBA00004167"/>
    </source>
</evidence>
<comment type="catalytic activity">
    <reaction evidence="1">
        <text>S-ubiquitinyl-[E2 ubiquitin-conjugating enzyme]-L-cysteine + [acceptor protein]-L-lysine = [E2 ubiquitin-conjugating enzyme]-L-cysteine + N(6)-ubiquitinyl-[acceptor protein]-L-lysine.</text>
        <dbReference type="EC" id="2.3.2.27"/>
    </reaction>
</comment>
<dbReference type="OrthoDB" id="8062037at2759"/>
<evidence type="ECO:0000313" key="16">
    <source>
        <dbReference type="Proteomes" id="UP000228380"/>
    </source>
</evidence>
<dbReference type="InterPro" id="IPR013083">
    <property type="entry name" value="Znf_RING/FYVE/PHD"/>
</dbReference>
<dbReference type="GeneID" id="103714833"/>
<proteinExistence type="predicted"/>
<keyword evidence="9" id="KW-0833">Ubl conjugation pathway</keyword>
<sequence>MSQPEQAAKSSSGLSPTVTTEIMVAAVVVIFMAFLFVFFFYLRAKRYWGANPTFGRPRPAFADEAAVPRRTVDPATVKALPSLVFRPEEFKEGLECAVCLSELAEGEEARLLPNCKHGFHLECIDMWLHSHSTCPLCRCPLVAEVKPESADSAVELAEVSPVEAALADGRLPESPTFPTNVLFWGSQEQVSTGGLGAAVAAGSCEGSSSSVSTSSGKPEGMLVMEIPRRVMEGYQSPVLPLPLNRLPLDEIKSPTSARLRSLRRLLSRGNCGIGSPCSPRGSDIEQGVAGLGVTVGGDLQIPKTSTSS</sequence>
<comment type="subcellular location">
    <subcellularLocation>
        <location evidence="2">Membrane</location>
        <topology evidence="2">Single-pass membrane protein</topology>
    </subcellularLocation>
</comment>
<dbReference type="InterPro" id="IPR001841">
    <property type="entry name" value="Znf_RING"/>
</dbReference>
<dbReference type="GO" id="GO:0016020">
    <property type="term" value="C:membrane"/>
    <property type="evidence" value="ECO:0007669"/>
    <property type="project" value="UniProtKB-SubCell"/>
</dbReference>
<keyword evidence="8 13" id="KW-0863">Zinc-finger</keyword>
<evidence type="ECO:0000259" key="15">
    <source>
        <dbReference type="PROSITE" id="PS50089"/>
    </source>
</evidence>
<dbReference type="SUPFAM" id="SSF57850">
    <property type="entry name" value="RING/U-box"/>
    <property type="match status" value="1"/>
</dbReference>
<reference evidence="16" key="1">
    <citation type="journal article" date="2019" name="Nat. Commun.">
        <title>Genome-wide association mapping of date palm fruit traits.</title>
        <authorList>
            <person name="Hazzouri K.M."/>
            <person name="Gros-Balthazard M."/>
            <person name="Flowers J.M."/>
            <person name="Copetti D."/>
            <person name="Lemansour A."/>
            <person name="Lebrun M."/>
            <person name="Masmoudi K."/>
            <person name="Ferrand S."/>
            <person name="Dhar M.I."/>
            <person name="Fresquez Z.A."/>
            <person name="Rosas U."/>
            <person name="Zhang J."/>
            <person name="Talag J."/>
            <person name="Lee S."/>
            <person name="Kudrna D."/>
            <person name="Powell R.F."/>
            <person name="Leitch I.J."/>
            <person name="Krueger R.R."/>
            <person name="Wing R.A."/>
            <person name="Amiri K.M.A."/>
            <person name="Purugganan M.D."/>
        </authorList>
    </citation>
    <scope>NUCLEOTIDE SEQUENCE [LARGE SCALE GENOMIC DNA]</scope>
    <source>
        <strain evidence="16">cv. Khalas</strain>
    </source>
</reference>
<dbReference type="GO" id="GO:0016567">
    <property type="term" value="P:protein ubiquitination"/>
    <property type="evidence" value="ECO:0007669"/>
    <property type="project" value="InterPro"/>
</dbReference>
<evidence type="ECO:0000256" key="5">
    <source>
        <dbReference type="ARBA" id="ARBA00022679"/>
    </source>
</evidence>
<protein>
    <recommendedName>
        <fullName evidence="4">RING-type E3 ubiquitin transferase</fullName>
        <ecNumber evidence="4">2.3.2.27</ecNumber>
    </recommendedName>
</protein>
<feature type="transmembrane region" description="Helical" evidence="14">
    <location>
        <begin position="22"/>
        <end position="42"/>
    </location>
</feature>
<dbReference type="Proteomes" id="UP000228380">
    <property type="component" value="Chromosome 15"/>
</dbReference>
<comment type="pathway">
    <text evidence="3">Protein modification; protein ubiquitination.</text>
</comment>
<evidence type="ECO:0000256" key="9">
    <source>
        <dbReference type="ARBA" id="ARBA00022786"/>
    </source>
</evidence>
<evidence type="ECO:0000256" key="6">
    <source>
        <dbReference type="ARBA" id="ARBA00022692"/>
    </source>
</evidence>
<evidence type="ECO:0000256" key="3">
    <source>
        <dbReference type="ARBA" id="ARBA00004906"/>
    </source>
</evidence>